<protein>
    <submittedName>
        <fullName evidence="2">Uncharacterized protein</fullName>
    </submittedName>
</protein>
<keyword evidence="3" id="KW-1185">Reference proteome</keyword>
<keyword evidence="1" id="KW-0812">Transmembrane</keyword>
<evidence type="ECO:0000313" key="3">
    <source>
        <dbReference type="Proteomes" id="UP000576082"/>
    </source>
</evidence>
<feature type="transmembrane region" description="Helical" evidence="1">
    <location>
        <begin position="83"/>
        <end position="114"/>
    </location>
</feature>
<reference evidence="2 3" key="1">
    <citation type="submission" date="2020-04" db="EMBL/GenBank/DDBJ databases">
        <title>Flammeovirga sp. SR4, a novel species isolated from seawater.</title>
        <authorList>
            <person name="Wang X."/>
        </authorList>
    </citation>
    <scope>NUCLEOTIDE SEQUENCE [LARGE SCALE GENOMIC DNA]</scope>
    <source>
        <strain evidence="2 3">ATCC 23126</strain>
    </source>
</reference>
<accession>A0A7X9RYI5</accession>
<dbReference type="EMBL" id="JABANE010000084">
    <property type="protein sequence ID" value="NME71063.1"/>
    <property type="molecule type" value="Genomic_DNA"/>
</dbReference>
<sequence length="161" mass="18635">MEEKYTFNKKKLRLEPIHNSKCEFCSKGFSDNMERNLFADIYKVHDKTNLIVYKSIKFDKIKVGIPRCSSCFVNHYENEVKSWVILIIIAVLISILSFFFSTLLGVFLIIPLAFSTYILQTRLRDYLISKAFIFSPSDGTKKDPNLKSLLTNGWTTTPPSF</sequence>
<dbReference type="Proteomes" id="UP000576082">
    <property type="component" value="Unassembled WGS sequence"/>
</dbReference>
<organism evidence="2 3">
    <name type="scientific">Flammeovirga aprica JL-4</name>
    <dbReference type="NCBI Taxonomy" id="694437"/>
    <lineage>
        <taxon>Bacteria</taxon>
        <taxon>Pseudomonadati</taxon>
        <taxon>Bacteroidota</taxon>
        <taxon>Cytophagia</taxon>
        <taxon>Cytophagales</taxon>
        <taxon>Flammeovirgaceae</taxon>
        <taxon>Flammeovirga</taxon>
    </lineage>
</organism>
<gene>
    <name evidence="2" type="ORF">HHU12_24050</name>
</gene>
<evidence type="ECO:0000256" key="1">
    <source>
        <dbReference type="SAM" id="Phobius"/>
    </source>
</evidence>
<dbReference type="AlphaFoldDB" id="A0A7X9RYI5"/>
<name>A0A7X9RYI5_9BACT</name>
<evidence type="ECO:0000313" key="2">
    <source>
        <dbReference type="EMBL" id="NME71063.1"/>
    </source>
</evidence>
<keyword evidence="1" id="KW-1133">Transmembrane helix</keyword>
<keyword evidence="1" id="KW-0472">Membrane</keyword>
<comment type="caution">
    <text evidence="2">The sequence shown here is derived from an EMBL/GenBank/DDBJ whole genome shotgun (WGS) entry which is preliminary data.</text>
</comment>
<proteinExistence type="predicted"/>
<dbReference type="RefSeq" id="WP_169659286.1">
    <property type="nucleotide sequence ID" value="NZ_JABANE010000084.1"/>
</dbReference>